<sequence length="550" mass="61348">MISVSVVAQELPFSDHEKQIKQGNDRIVNENRPLLQRQDIFLQDLFSSDDPSGVDADSDVCVQVNTVKVTGVTKFSTKTIENLTQPYHQRCINLNHVNQLVTDLSNLYLNAGFVTSRAYINPQHLSTGVLEIVVLEGFIEAIESVHETLSETQLSLAFPTTKQKLLNLRDLEQGLENLNRLGKNQATMSLVPGNTQGGTVVSVQNRLGDGWRGSIGLNNTGVEDTGELQLDANLSLDNVLGINDNFVASLSSNVGEHDLPVAESRSVSLVGSLPYHYWFFRLSNSYFEYEQSVLGNNVDFTTRGSSFNSSFEADVTVYRGQSQKLNVKTSLSRKESKNYIEDIFLETSSRTLYLWDLSASYLKHLRKGTLTADFTVSKSVPWFGATEQLVSAEVDYQFTKYTLDAGISRHMKWGEQSVNLSSQMHLLYSPEVILASEGLTVGGRYSVRGLSQRALFGYRGGYLRNDFLFPVSTPWDQFGQTQLMLGVDVGASNLPEFPDENSDWVAGSALGFTFLHRDLSVSFTYAKALRTPDFIDDSQEELDVFVRMNF</sequence>
<keyword evidence="1" id="KW-0472">Membrane</keyword>
<evidence type="ECO:0000256" key="2">
    <source>
        <dbReference type="ARBA" id="ARBA00022692"/>
    </source>
</evidence>
<dbReference type="InterPro" id="IPR013686">
    <property type="entry name" value="Polypept-transport_assoc_ShlB"/>
</dbReference>
<dbReference type="PANTHER" id="PTHR34597">
    <property type="entry name" value="SLR1661 PROTEIN"/>
    <property type="match status" value="1"/>
</dbReference>
<comment type="caution">
    <text evidence="7">The sequence shown here is derived from an EMBL/GenBank/DDBJ whole genome shotgun (WGS) entry which is preliminary data.</text>
</comment>
<evidence type="ECO:0000259" key="6">
    <source>
        <dbReference type="Pfam" id="PF17287"/>
    </source>
</evidence>
<dbReference type="EMBL" id="BSPD01000019">
    <property type="protein sequence ID" value="GLS24775.1"/>
    <property type="molecule type" value="Genomic_DNA"/>
</dbReference>
<keyword evidence="8" id="KW-1185">Reference proteome</keyword>
<dbReference type="PANTHER" id="PTHR34597:SF3">
    <property type="entry name" value="OUTER MEMBRANE TRANSPORTER CDIB"/>
    <property type="match status" value="1"/>
</dbReference>
<dbReference type="PIRSF" id="PIRSF029745">
    <property type="entry name" value="FhaC"/>
    <property type="match status" value="1"/>
</dbReference>
<proteinExistence type="predicted"/>
<dbReference type="Proteomes" id="UP001156870">
    <property type="component" value="Unassembled WGS sequence"/>
</dbReference>
<keyword evidence="2" id="KW-0812">Transmembrane</keyword>
<dbReference type="Gene3D" id="2.40.160.50">
    <property type="entry name" value="membrane protein fhac: a member of the omp85/tpsb transporter family"/>
    <property type="match status" value="1"/>
</dbReference>
<dbReference type="GO" id="GO:0008320">
    <property type="term" value="F:protein transmembrane transporter activity"/>
    <property type="evidence" value="ECO:0007669"/>
    <property type="project" value="TreeGrafter"/>
</dbReference>
<dbReference type="InterPro" id="IPR051544">
    <property type="entry name" value="TPS_OM_transporter"/>
</dbReference>
<name>A0AA37T7G6_9GAMM</name>
<evidence type="ECO:0000313" key="7">
    <source>
        <dbReference type="EMBL" id="GLS24775.1"/>
    </source>
</evidence>
<feature type="domain" description="ShlB POTRA" evidence="6">
    <location>
        <begin position="139"/>
        <end position="192"/>
    </location>
</feature>
<evidence type="ECO:0000256" key="3">
    <source>
        <dbReference type="ARBA" id="ARBA00023237"/>
    </source>
</evidence>
<dbReference type="InterPro" id="IPR035251">
    <property type="entry name" value="ShlB_POTRA"/>
</dbReference>
<dbReference type="Pfam" id="PF03865">
    <property type="entry name" value="ShlB"/>
    <property type="match status" value="1"/>
</dbReference>
<dbReference type="InterPro" id="IPR005565">
    <property type="entry name" value="Hemolysn_activator_HlyB_C"/>
</dbReference>
<dbReference type="AlphaFoldDB" id="A0AA37T7G6"/>
<feature type="domain" description="Polypeptide-transport-associated ShlB-type" evidence="5">
    <location>
        <begin position="63"/>
        <end position="137"/>
    </location>
</feature>
<dbReference type="Gene3D" id="3.10.20.310">
    <property type="entry name" value="membrane protein fhac"/>
    <property type="match status" value="1"/>
</dbReference>
<gene>
    <name evidence="7" type="primary">cdiB</name>
    <name evidence="7" type="ORF">GCM10007877_04890</name>
</gene>
<dbReference type="Pfam" id="PF17287">
    <property type="entry name" value="POTRA_3"/>
    <property type="match status" value="1"/>
</dbReference>
<reference evidence="7 8" key="1">
    <citation type="journal article" date="2014" name="Int. J. Syst. Evol. Microbiol.">
        <title>Complete genome sequence of Corynebacterium casei LMG S-19264T (=DSM 44701T), isolated from a smear-ripened cheese.</title>
        <authorList>
            <consortium name="US DOE Joint Genome Institute (JGI-PGF)"/>
            <person name="Walter F."/>
            <person name="Albersmeier A."/>
            <person name="Kalinowski J."/>
            <person name="Ruckert C."/>
        </authorList>
    </citation>
    <scope>NUCLEOTIDE SEQUENCE [LARGE SCALE GENOMIC DNA]</scope>
    <source>
        <strain evidence="7 8">NBRC 110095</strain>
    </source>
</reference>
<evidence type="ECO:0000259" key="5">
    <source>
        <dbReference type="Pfam" id="PF08479"/>
    </source>
</evidence>
<evidence type="ECO:0000256" key="1">
    <source>
        <dbReference type="ARBA" id="ARBA00022452"/>
    </source>
</evidence>
<keyword evidence="1" id="KW-1134">Transmembrane beta strand</keyword>
<feature type="domain" description="Haemolysin activator HlyB C-terminal" evidence="4">
    <location>
        <begin position="197"/>
        <end position="513"/>
    </location>
</feature>
<dbReference type="Pfam" id="PF08479">
    <property type="entry name" value="POTRA_2"/>
    <property type="match status" value="1"/>
</dbReference>
<dbReference type="GO" id="GO:0046819">
    <property type="term" value="P:protein secretion by the type V secretion system"/>
    <property type="evidence" value="ECO:0007669"/>
    <property type="project" value="TreeGrafter"/>
</dbReference>
<dbReference type="GO" id="GO:0098046">
    <property type="term" value="C:type V protein secretion system complex"/>
    <property type="evidence" value="ECO:0007669"/>
    <property type="project" value="TreeGrafter"/>
</dbReference>
<evidence type="ECO:0000313" key="8">
    <source>
        <dbReference type="Proteomes" id="UP001156870"/>
    </source>
</evidence>
<accession>A0AA37T7G6</accession>
<organism evidence="7 8">
    <name type="scientific">Marinibactrum halimedae</name>
    <dbReference type="NCBI Taxonomy" id="1444977"/>
    <lineage>
        <taxon>Bacteria</taxon>
        <taxon>Pseudomonadati</taxon>
        <taxon>Pseudomonadota</taxon>
        <taxon>Gammaproteobacteria</taxon>
        <taxon>Cellvibrionales</taxon>
        <taxon>Cellvibrionaceae</taxon>
        <taxon>Marinibactrum</taxon>
    </lineage>
</organism>
<evidence type="ECO:0000259" key="4">
    <source>
        <dbReference type="Pfam" id="PF03865"/>
    </source>
</evidence>
<protein>
    <submittedName>
        <fullName evidence="7">Peptide transporter</fullName>
    </submittedName>
</protein>
<dbReference type="InterPro" id="IPR027282">
    <property type="entry name" value="TPS"/>
</dbReference>
<keyword evidence="3" id="KW-0998">Cell outer membrane</keyword>